<evidence type="ECO:0000313" key="2">
    <source>
        <dbReference type="Proteomes" id="UP001152561"/>
    </source>
</evidence>
<gene>
    <name evidence="1" type="ORF">K7X08_001632</name>
</gene>
<evidence type="ECO:0000313" key="1">
    <source>
        <dbReference type="EMBL" id="KAJ8540816.1"/>
    </source>
</evidence>
<accession>A0A9Q1R6J6</accession>
<dbReference type="PANTHER" id="PTHR34661:SF1">
    <property type="entry name" value="INCREASED DNA METHYLATION 3"/>
    <property type="match status" value="1"/>
</dbReference>
<dbReference type="InterPro" id="IPR008978">
    <property type="entry name" value="HSP20-like_chaperone"/>
</dbReference>
<dbReference type="Gene3D" id="2.60.40.790">
    <property type="match status" value="1"/>
</dbReference>
<dbReference type="OrthoDB" id="1258335at2759"/>
<dbReference type="FunFam" id="2.60.40.790:FF:000049">
    <property type="entry name" value="Increased DNA methylation 3"/>
    <property type="match status" value="1"/>
</dbReference>
<dbReference type="PANTHER" id="PTHR34661">
    <property type="entry name" value="INCREASED DNA METHYLATION 3"/>
    <property type="match status" value="1"/>
</dbReference>
<dbReference type="EMBL" id="JAJAGQ010000015">
    <property type="protein sequence ID" value="KAJ8540816.1"/>
    <property type="molecule type" value="Genomic_DNA"/>
</dbReference>
<name>A0A9Q1R6J6_9SOLA</name>
<keyword evidence="2" id="KW-1185">Reference proteome</keyword>
<sequence length="346" mass="37787">MACRTSVDPGACKGATGPPVGVVDIGVSSSAYYFRIALPGVQTDPGEFNCEIEKFGKVLIRGVTSTGGRTVSRYSRVFNMKIQQQCPSGAFTVSFSLPGPVDPTLFSPNFRSDGIFEGVSDSIWSLDDCSARFFVVAMVDSGSSFSCFRARDKFLGVSLPGGNGFAVWRNGKINLMRRNFRRKHWCITEYLNMRIKRPARCRYPYSDVPENVVQTGAAQEGRAGFPNDPVTLTVTEVFYQYKVVLPDVARNLCNLSVRVQYNGQFEVEGIVGSGEITSTEAPVMLNRNTRRIFPPGHFTINFSLPGPADPGSVTAMLHLNGVLEGTVLKPGVAETHLNDHQSESSD</sequence>
<protein>
    <submittedName>
        <fullName evidence="1">Uncharacterized protein</fullName>
    </submittedName>
</protein>
<reference evidence="2" key="1">
    <citation type="journal article" date="2023" name="Proc. Natl. Acad. Sci. U.S.A.">
        <title>Genomic and structural basis for evolution of tropane alkaloid biosynthesis.</title>
        <authorList>
            <person name="Wanga Y.-J."/>
            <person name="Taina T."/>
            <person name="Yua J.-Y."/>
            <person name="Lia J."/>
            <person name="Xua B."/>
            <person name="Chenc J."/>
            <person name="D'Auriad J.C."/>
            <person name="Huanga J.-P."/>
            <person name="Huanga S.-X."/>
        </authorList>
    </citation>
    <scope>NUCLEOTIDE SEQUENCE [LARGE SCALE GENOMIC DNA]</scope>
    <source>
        <strain evidence="2">cv. KIB-2019</strain>
    </source>
</reference>
<dbReference type="AlphaFoldDB" id="A0A9Q1R6J6"/>
<dbReference type="GO" id="GO:0005634">
    <property type="term" value="C:nucleus"/>
    <property type="evidence" value="ECO:0007669"/>
    <property type="project" value="TreeGrafter"/>
</dbReference>
<dbReference type="CDD" id="cd06464">
    <property type="entry name" value="ACD_sHsps-like"/>
    <property type="match status" value="2"/>
</dbReference>
<proteinExistence type="predicted"/>
<dbReference type="Proteomes" id="UP001152561">
    <property type="component" value="Unassembled WGS sequence"/>
</dbReference>
<dbReference type="InterPro" id="IPR039321">
    <property type="entry name" value="IDM2/3-like"/>
</dbReference>
<comment type="caution">
    <text evidence="1">The sequence shown here is derived from an EMBL/GenBank/DDBJ whole genome shotgun (WGS) entry which is preliminary data.</text>
</comment>
<organism evidence="1 2">
    <name type="scientific">Anisodus acutangulus</name>
    <dbReference type="NCBI Taxonomy" id="402998"/>
    <lineage>
        <taxon>Eukaryota</taxon>
        <taxon>Viridiplantae</taxon>
        <taxon>Streptophyta</taxon>
        <taxon>Embryophyta</taxon>
        <taxon>Tracheophyta</taxon>
        <taxon>Spermatophyta</taxon>
        <taxon>Magnoliopsida</taxon>
        <taxon>eudicotyledons</taxon>
        <taxon>Gunneridae</taxon>
        <taxon>Pentapetalae</taxon>
        <taxon>asterids</taxon>
        <taxon>lamiids</taxon>
        <taxon>Solanales</taxon>
        <taxon>Solanaceae</taxon>
        <taxon>Solanoideae</taxon>
        <taxon>Hyoscyameae</taxon>
        <taxon>Anisodus</taxon>
    </lineage>
</organism>